<dbReference type="InterPro" id="IPR000064">
    <property type="entry name" value="NLP_P60_dom"/>
</dbReference>
<sequence length="341" mass="35481">MTRPFLLAPLMTAALTLNLGVSAEAKTVQAAAPAASTPSGGPDAGSAVVTVIVQRGETAYSIAKRNGLSIDQLLSLNNLATPDLEVGQMLLVRAPIHVTQRGDTLYAVARQYGVSVDALLAANLLPRDSKLEIGQTLKVPFVSTSVLASAPAAPAGLALSPAPKAPTTPALGAQSVSLKAAALREGPAAPTAGVPSTASAEPQTFSAPPGLGSAEWYTRAMELLGTPYVLGGTSRTGLDCSGFVLQVFAPLGVTLPRRSIDQARAGLPVDDSELQPGDLVFFDTLGQGKVSHVGIYLGDDRFVNANSYHNKVVVDRLKSDKYWAPRYLGARRVMMDLTANR</sequence>
<dbReference type="InterPro" id="IPR052062">
    <property type="entry name" value="Murein_DD/LD_carboxypeptidase"/>
</dbReference>
<keyword evidence="4" id="KW-0677">Repeat</keyword>
<dbReference type="Pfam" id="PF01476">
    <property type="entry name" value="LysM"/>
    <property type="match status" value="2"/>
</dbReference>
<keyword evidence="3 8" id="KW-0732">Signal</keyword>
<dbReference type="PANTHER" id="PTHR47360:SF1">
    <property type="entry name" value="ENDOPEPTIDASE NLPC-RELATED"/>
    <property type="match status" value="1"/>
</dbReference>
<dbReference type="InterPro" id="IPR036779">
    <property type="entry name" value="LysM_dom_sf"/>
</dbReference>
<evidence type="ECO:0000259" key="10">
    <source>
        <dbReference type="PROSITE" id="PS51935"/>
    </source>
</evidence>
<keyword evidence="2" id="KW-0645">Protease</keyword>
<evidence type="ECO:0000256" key="8">
    <source>
        <dbReference type="SAM" id="SignalP"/>
    </source>
</evidence>
<gene>
    <name evidence="11" type="ORF">SAMN04488058_10113</name>
</gene>
<dbReference type="InterPro" id="IPR018392">
    <property type="entry name" value="LysM"/>
</dbReference>
<dbReference type="SUPFAM" id="SSF54001">
    <property type="entry name" value="Cysteine proteinases"/>
    <property type="match status" value="1"/>
</dbReference>
<keyword evidence="6" id="KW-0788">Thiol protease</keyword>
<evidence type="ECO:0000256" key="1">
    <source>
        <dbReference type="ARBA" id="ARBA00007074"/>
    </source>
</evidence>
<dbReference type="InterPro" id="IPR038765">
    <property type="entry name" value="Papain-like_cys_pep_sf"/>
</dbReference>
<dbReference type="SUPFAM" id="SSF54106">
    <property type="entry name" value="LysM domain"/>
    <property type="match status" value="2"/>
</dbReference>
<dbReference type="SMART" id="SM00257">
    <property type="entry name" value="LysM"/>
    <property type="match status" value="2"/>
</dbReference>
<dbReference type="GO" id="GO:0006508">
    <property type="term" value="P:proteolysis"/>
    <property type="evidence" value="ECO:0007669"/>
    <property type="project" value="UniProtKB-KW"/>
</dbReference>
<evidence type="ECO:0000256" key="5">
    <source>
        <dbReference type="ARBA" id="ARBA00022801"/>
    </source>
</evidence>
<feature type="domain" description="NlpC/P60" evidence="10">
    <location>
        <begin position="210"/>
        <end position="334"/>
    </location>
</feature>
<keyword evidence="5 11" id="KW-0378">Hydrolase</keyword>
<reference evidence="12" key="1">
    <citation type="submission" date="2016-10" db="EMBL/GenBank/DDBJ databases">
        <authorList>
            <person name="Varghese N."/>
            <person name="Submissions S."/>
        </authorList>
    </citation>
    <scope>NUCLEOTIDE SEQUENCE [LARGE SCALE GENOMIC DNA]</scope>
    <source>
        <strain evidence="12">CGMCC 1.10218</strain>
    </source>
</reference>
<feature type="domain" description="LysM" evidence="9">
    <location>
        <begin position="95"/>
        <end position="139"/>
    </location>
</feature>
<dbReference type="Proteomes" id="UP000199223">
    <property type="component" value="Unassembled WGS sequence"/>
</dbReference>
<evidence type="ECO:0000256" key="4">
    <source>
        <dbReference type="ARBA" id="ARBA00022737"/>
    </source>
</evidence>
<dbReference type="Gene3D" id="3.90.1720.10">
    <property type="entry name" value="endopeptidase domain like (from Nostoc punctiforme)"/>
    <property type="match status" value="1"/>
</dbReference>
<dbReference type="RefSeq" id="WP_245745113.1">
    <property type="nucleotide sequence ID" value="NZ_FNZA01000001.1"/>
</dbReference>
<dbReference type="PANTHER" id="PTHR47360">
    <property type="entry name" value="MUREIN DD-ENDOPEPTIDASE MEPS/MUREIN LD-CARBOXYPEPTIDASE"/>
    <property type="match status" value="1"/>
</dbReference>
<keyword evidence="12" id="KW-1185">Reference proteome</keyword>
<evidence type="ECO:0000259" key="9">
    <source>
        <dbReference type="PROSITE" id="PS51782"/>
    </source>
</evidence>
<dbReference type="PROSITE" id="PS51782">
    <property type="entry name" value="LYSM"/>
    <property type="match status" value="2"/>
</dbReference>
<feature type="signal peptide" evidence="8">
    <location>
        <begin position="1"/>
        <end position="25"/>
    </location>
</feature>
<evidence type="ECO:0000256" key="3">
    <source>
        <dbReference type="ARBA" id="ARBA00022729"/>
    </source>
</evidence>
<accession>A0A1H6S189</accession>
<feature type="domain" description="LysM" evidence="9">
    <location>
        <begin position="49"/>
        <end position="92"/>
    </location>
</feature>
<dbReference type="Gene3D" id="3.10.350.10">
    <property type="entry name" value="LysM domain"/>
    <property type="match status" value="2"/>
</dbReference>
<comment type="similarity">
    <text evidence="1">Belongs to the peptidase C40 family.</text>
</comment>
<dbReference type="STRING" id="856736.SAMN04488058_10113"/>
<organism evidence="11 12">
    <name type="scientific">Deinococcus reticulitermitis</name>
    <dbReference type="NCBI Taxonomy" id="856736"/>
    <lineage>
        <taxon>Bacteria</taxon>
        <taxon>Thermotogati</taxon>
        <taxon>Deinococcota</taxon>
        <taxon>Deinococci</taxon>
        <taxon>Deinococcales</taxon>
        <taxon>Deinococcaceae</taxon>
        <taxon>Deinococcus</taxon>
    </lineage>
</organism>
<dbReference type="CDD" id="cd00118">
    <property type="entry name" value="LysM"/>
    <property type="match status" value="2"/>
</dbReference>
<feature type="compositionally biased region" description="Polar residues" evidence="7">
    <location>
        <begin position="194"/>
        <end position="206"/>
    </location>
</feature>
<dbReference type="AlphaFoldDB" id="A0A1H6S189"/>
<feature type="chain" id="PRO_5011553617" evidence="8">
    <location>
        <begin position="26"/>
        <end position="341"/>
    </location>
</feature>
<protein>
    <submittedName>
        <fullName evidence="11">Cell wall-associated hydrolase, NlpC family</fullName>
    </submittedName>
</protein>
<feature type="region of interest" description="Disordered" evidence="7">
    <location>
        <begin position="187"/>
        <end position="207"/>
    </location>
</feature>
<dbReference type="EMBL" id="FNZA01000001">
    <property type="protein sequence ID" value="SEI57202.1"/>
    <property type="molecule type" value="Genomic_DNA"/>
</dbReference>
<evidence type="ECO:0000256" key="7">
    <source>
        <dbReference type="SAM" id="MobiDB-lite"/>
    </source>
</evidence>
<proteinExistence type="inferred from homology"/>
<dbReference type="Pfam" id="PF00877">
    <property type="entry name" value="NLPC_P60"/>
    <property type="match status" value="1"/>
</dbReference>
<name>A0A1H6S189_9DEIO</name>
<evidence type="ECO:0000313" key="12">
    <source>
        <dbReference type="Proteomes" id="UP000199223"/>
    </source>
</evidence>
<evidence type="ECO:0000256" key="2">
    <source>
        <dbReference type="ARBA" id="ARBA00022670"/>
    </source>
</evidence>
<dbReference type="GO" id="GO:0008234">
    <property type="term" value="F:cysteine-type peptidase activity"/>
    <property type="evidence" value="ECO:0007669"/>
    <property type="project" value="UniProtKB-KW"/>
</dbReference>
<evidence type="ECO:0000313" key="11">
    <source>
        <dbReference type="EMBL" id="SEI57202.1"/>
    </source>
</evidence>
<dbReference type="PROSITE" id="PS51935">
    <property type="entry name" value="NLPC_P60"/>
    <property type="match status" value="1"/>
</dbReference>
<evidence type="ECO:0000256" key="6">
    <source>
        <dbReference type="ARBA" id="ARBA00022807"/>
    </source>
</evidence>